<evidence type="ECO:0000313" key="1">
    <source>
        <dbReference type="EMBL" id="MBF0967327.1"/>
    </source>
</evidence>
<comment type="caution">
    <text evidence="1">The sequence shown here is derived from an EMBL/GenBank/DDBJ whole genome shotgun (WGS) entry which is preliminary data.</text>
</comment>
<evidence type="ECO:0000313" key="2">
    <source>
        <dbReference type="Proteomes" id="UP000759246"/>
    </source>
</evidence>
<dbReference type="Pfam" id="PF10722">
    <property type="entry name" value="YbjN"/>
    <property type="match status" value="1"/>
</dbReference>
<organism evidence="1 2">
    <name type="scientific">Actinomyces bouchesdurhonensis</name>
    <dbReference type="NCBI Taxonomy" id="1852361"/>
    <lineage>
        <taxon>Bacteria</taxon>
        <taxon>Bacillati</taxon>
        <taxon>Actinomycetota</taxon>
        <taxon>Actinomycetes</taxon>
        <taxon>Actinomycetales</taxon>
        <taxon>Actinomycetaceae</taxon>
        <taxon>Actinomyces</taxon>
    </lineage>
</organism>
<protein>
    <submittedName>
        <fullName evidence="1">YbjN domain-containing protein</fullName>
    </submittedName>
</protein>
<dbReference type="InterPro" id="IPR019660">
    <property type="entry name" value="Put_sensory_transdc_reg_YbjN"/>
</dbReference>
<proteinExistence type="predicted"/>
<dbReference type="Proteomes" id="UP000759246">
    <property type="component" value="Unassembled WGS sequence"/>
</dbReference>
<sequence length="162" mass="17705">MNGPFVVPTDDTTPYPVDFERVVAAVRDMGYALDVIEQGRAGGAIFDRVPFLVSFDAAERFLSIRALWEPDIPAASAEHAMFATVDNWNREKYFPTVYTATTPDGTLGVYADFVVDTEPGLSNDQLRDAIASGISTGIAAMQYVKESATETLGWVDPDSDER</sequence>
<gene>
    <name evidence="1" type="ORF">HXK09_09330</name>
</gene>
<dbReference type="EMBL" id="JABZGF010000412">
    <property type="protein sequence ID" value="MBF0967327.1"/>
    <property type="molecule type" value="Genomic_DNA"/>
</dbReference>
<name>A0A929RSP8_9ACTO</name>
<dbReference type="AlphaFoldDB" id="A0A929RSP8"/>
<accession>A0A929RSP8</accession>
<reference evidence="1" key="1">
    <citation type="submission" date="2020-04" db="EMBL/GenBank/DDBJ databases">
        <title>Deep metagenomics examines the oral microbiome during advanced dental caries in children, revealing novel taxa and co-occurrences with host molecules.</title>
        <authorList>
            <person name="Baker J.L."/>
            <person name="Morton J.T."/>
            <person name="Dinis M."/>
            <person name="Alvarez R."/>
            <person name="Tran N.C."/>
            <person name="Knight R."/>
            <person name="Edlund A."/>
        </authorList>
    </citation>
    <scope>NUCLEOTIDE SEQUENCE</scope>
    <source>
        <strain evidence="1">JCVI_30_bin.13</strain>
    </source>
</reference>